<evidence type="ECO:0000256" key="1">
    <source>
        <dbReference type="SAM" id="SignalP"/>
    </source>
</evidence>
<accession>I4YWV4</accession>
<keyword evidence="1" id="KW-0732">Signal</keyword>
<protein>
    <submittedName>
        <fullName evidence="2">Uncharacterized protein</fullName>
    </submittedName>
</protein>
<reference evidence="2 3" key="1">
    <citation type="submission" date="2012-02" db="EMBL/GenBank/DDBJ databases">
        <title>Improved High-Quality Draft sequence of Microvirga sp. WSM3557.</title>
        <authorList>
            <consortium name="US DOE Joint Genome Institute"/>
            <person name="Lucas S."/>
            <person name="Han J."/>
            <person name="Lapidus A."/>
            <person name="Cheng J.-F."/>
            <person name="Goodwin L."/>
            <person name="Pitluck S."/>
            <person name="Peters L."/>
            <person name="Zhang X."/>
            <person name="Detter J.C."/>
            <person name="Han C."/>
            <person name="Tapia R."/>
            <person name="Land M."/>
            <person name="Hauser L."/>
            <person name="Kyrpides N."/>
            <person name="Ivanova N."/>
            <person name="Pagani I."/>
            <person name="Brau L."/>
            <person name="Yates R."/>
            <person name="O'Hara G."/>
            <person name="Rui T."/>
            <person name="Howieson J."/>
            <person name="Reeve W."/>
            <person name="Woyke T."/>
        </authorList>
    </citation>
    <scope>NUCLEOTIDE SEQUENCE [LARGE SCALE GENOMIC DNA]</scope>
    <source>
        <strain evidence="2 3">WSM3557</strain>
    </source>
</reference>
<gene>
    <name evidence="2" type="ORF">MicloDRAFT_00050300</name>
</gene>
<feature type="chain" id="PRO_5003698089" evidence="1">
    <location>
        <begin position="27"/>
        <end position="147"/>
    </location>
</feature>
<dbReference type="HOGENOM" id="CLU_1784658_0_0_5"/>
<dbReference type="AlphaFoldDB" id="I4YWV4"/>
<evidence type="ECO:0000313" key="2">
    <source>
        <dbReference type="EMBL" id="EIM28446.1"/>
    </source>
</evidence>
<evidence type="ECO:0000313" key="3">
    <source>
        <dbReference type="Proteomes" id="UP000003947"/>
    </source>
</evidence>
<sequence length="147" mass="15134" precursor="true">MRAMRTLTILSVAGIASIVGLAAAQAQSEPNPIQGTPNSLFPYAAANEVQIINGVPCRTVLIGGSNVRVPVECAGHVPTGTFEPGTTGSIRIENGGGQMVGGRPLTGTPDAVFPYATPNEVQIINGMPCRTVLIGGSNVRVPIECIR</sequence>
<organism evidence="2 3">
    <name type="scientific">Microvirga lotononidis</name>
    <dbReference type="NCBI Taxonomy" id="864069"/>
    <lineage>
        <taxon>Bacteria</taxon>
        <taxon>Pseudomonadati</taxon>
        <taxon>Pseudomonadota</taxon>
        <taxon>Alphaproteobacteria</taxon>
        <taxon>Hyphomicrobiales</taxon>
        <taxon>Methylobacteriaceae</taxon>
        <taxon>Microvirga</taxon>
    </lineage>
</organism>
<dbReference type="Proteomes" id="UP000003947">
    <property type="component" value="Unassembled WGS sequence"/>
</dbReference>
<dbReference type="OrthoDB" id="8018564at2"/>
<proteinExistence type="predicted"/>
<name>I4YWV4_9HYPH</name>
<dbReference type="EMBL" id="JH660645">
    <property type="protein sequence ID" value="EIM28446.1"/>
    <property type="molecule type" value="Genomic_DNA"/>
</dbReference>
<feature type="signal peptide" evidence="1">
    <location>
        <begin position="1"/>
        <end position="26"/>
    </location>
</feature>
<dbReference type="PATRIC" id="fig|864069.3.peg.5412"/>
<dbReference type="RefSeq" id="WP_009764496.1">
    <property type="nucleotide sequence ID" value="NZ_CP141048.1"/>
</dbReference>
<keyword evidence="3" id="KW-1185">Reference proteome</keyword>